<comment type="function">
    <text evidence="9">CRISPR (clustered regularly interspaced short palindromic repeat), is an adaptive immune system that provides protection against mobile genetic elements (viruses, transposable elements and conjugative plasmids). CRISPR clusters contain spacers, sequences complementary to antecedent mobile elements, and target invading nucleic acids. CRISPR clusters are transcribed and processed into CRISPR RNA (crRNA). Acts as a dsDNA endonuclease. Involved in the integration of spacer DNA into the CRISPR cassette.</text>
</comment>
<dbReference type="InterPro" id="IPR042206">
    <property type="entry name" value="CRISPR-assoc_Cas1_C"/>
</dbReference>
<dbReference type="PANTHER" id="PTHR43219:SF1">
    <property type="entry name" value="CRISPR-ASSOCIATED ENDONUCLEASE CAS1"/>
    <property type="match status" value="1"/>
</dbReference>
<name>A0A7U4TIG6_DESA2</name>
<protein>
    <recommendedName>
        <fullName evidence="9">CRISPR-associated endonuclease Cas1</fullName>
        <ecNumber evidence="9">3.1.-.-</ecNumber>
    </recommendedName>
</protein>
<feature type="binding site" evidence="9">
    <location>
        <position position="222"/>
    </location>
    <ligand>
        <name>Mn(2+)</name>
        <dbReference type="ChEBI" id="CHEBI:29035"/>
    </ligand>
</feature>
<keyword evidence="11" id="KW-1185">Reference proteome</keyword>
<dbReference type="Gene3D" id="1.20.120.920">
    <property type="entry name" value="CRISPR-associated endonuclease Cas1, C-terminal domain"/>
    <property type="match status" value="1"/>
</dbReference>
<evidence type="ECO:0000256" key="7">
    <source>
        <dbReference type="ARBA" id="ARBA00023125"/>
    </source>
</evidence>
<dbReference type="NCBIfam" id="TIGR03641">
    <property type="entry name" value="cas1_HMARI"/>
    <property type="match status" value="1"/>
</dbReference>
<sequence length="330" mass="39298">MKKTIYIFSDGELKRKQNTIYFEGEKGRKYVPVENTGEILIFGEVSINKRILEFLSQQEIILHFFNHYGYYVGSFYPREHLNSGYMILRQAEHYLDKEKRLPLARLFVWGAMENIKKVLSYYINRGVALEEIRANIEKLQNSIGDTKSVEEAMALEGNARDYYYRAFDKILSNSDFIFEERTRRPPRNRLNALISFGNSLLYVVALSEIYKTHLDPRIGFLHTTNFRRFSLNLDIAEIFKPIIVDRLIFTLVNKKMVKKTYFEKHLNGLVLNEKGRILFVEEIDKRLKATIRHPKLRRNVSYRQLIRLELYKLEKHLMDEACYQPFIARW</sequence>
<evidence type="ECO:0000256" key="9">
    <source>
        <dbReference type="HAMAP-Rule" id="MF_01470"/>
    </source>
</evidence>
<dbReference type="GO" id="GO:0051607">
    <property type="term" value="P:defense response to virus"/>
    <property type="evidence" value="ECO:0007669"/>
    <property type="project" value="UniProtKB-UniRule"/>
</dbReference>
<dbReference type="RefSeq" id="WP_066063399.1">
    <property type="nucleotide sequence ID" value="NZ_CP013015.1"/>
</dbReference>
<reference evidence="10 11" key="1">
    <citation type="submission" date="2015-10" db="EMBL/GenBank/DDBJ databases">
        <title>Candidatus Desulfofervidus auxilii, a hydrogenotrophic sulfate-reducing bacterium involved in the thermophilic anaerobic oxidation of methane.</title>
        <authorList>
            <person name="Krukenberg V."/>
            <person name="Richter M."/>
            <person name="Wegener G."/>
        </authorList>
    </citation>
    <scope>NUCLEOTIDE SEQUENCE [LARGE SCALE GENOMIC DNA]</scope>
    <source>
        <strain evidence="10 11">HS1</strain>
    </source>
</reference>
<comment type="subunit">
    <text evidence="9">Homodimer, forms a heterotetramer with a Cas2 homodimer.</text>
</comment>
<dbReference type="Pfam" id="PF01867">
    <property type="entry name" value="Cas_Cas1"/>
    <property type="match status" value="1"/>
</dbReference>
<evidence type="ECO:0000256" key="4">
    <source>
        <dbReference type="ARBA" id="ARBA00022801"/>
    </source>
</evidence>
<dbReference type="NCBIfam" id="TIGR00287">
    <property type="entry name" value="cas1"/>
    <property type="match status" value="1"/>
</dbReference>
<proteinExistence type="inferred from homology"/>
<dbReference type="EMBL" id="CP013015">
    <property type="protein sequence ID" value="AMM41386.1"/>
    <property type="molecule type" value="Genomic_DNA"/>
</dbReference>
<dbReference type="AlphaFoldDB" id="A0A7U4TIG6"/>
<keyword evidence="2 9" id="KW-0479">Metal-binding</keyword>
<keyword evidence="3 9" id="KW-0255">Endonuclease</keyword>
<evidence type="ECO:0000313" key="10">
    <source>
        <dbReference type="EMBL" id="AMM41386.1"/>
    </source>
</evidence>
<evidence type="ECO:0000256" key="1">
    <source>
        <dbReference type="ARBA" id="ARBA00022722"/>
    </source>
</evidence>
<evidence type="ECO:0000256" key="8">
    <source>
        <dbReference type="ARBA" id="ARBA00023211"/>
    </source>
</evidence>
<evidence type="ECO:0000256" key="5">
    <source>
        <dbReference type="ARBA" id="ARBA00022842"/>
    </source>
</evidence>
<feature type="binding site" evidence="9">
    <location>
        <position position="237"/>
    </location>
    <ligand>
        <name>Mn(2+)</name>
        <dbReference type="ChEBI" id="CHEBI:29035"/>
    </ligand>
</feature>
<dbReference type="CDD" id="cd09722">
    <property type="entry name" value="Cas1_I-B"/>
    <property type="match status" value="1"/>
</dbReference>
<keyword evidence="1 9" id="KW-0540">Nuclease</keyword>
<dbReference type="GO" id="GO:0046872">
    <property type="term" value="F:metal ion binding"/>
    <property type="evidence" value="ECO:0007669"/>
    <property type="project" value="UniProtKB-UniRule"/>
</dbReference>
<dbReference type="GO" id="GO:0043571">
    <property type="term" value="P:maintenance of CRISPR repeat elements"/>
    <property type="evidence" value="ECO:0007669"/>
    <property type="project" value="UniProtKB-UniRule"/>
</dbReference>
<gene>
    <name evidence="9" type="primary">cas1</name>
    <name evidence="10" type="ORF">HS1_001590</name>
</gene>
<evidence type="ECO:0000256" key="6">
    <source>
        <dbReference type="ARBA" id="ARBA00023118"/>
    </source>
</evidence>
<dbReference type="KEGG" id="daw:HS1_001590"/>
<dbReference type="EC" id="3.1.-.-" evidence="9"/>
<dbReference type="PANTHER" id="PTHR43219">
    <property type="entry name" value="CRISPR-ASSOCIATED ENDONUCLEASE CAS1"/>
    <property type="match status" value="1"/>
</dbReference>
<accession>A0A7U4TIG6</accession>
<dbReference type="Gene3D" id="3.100.10.20">
    <property type="entry name" value="CRISPR-associated endonuclease Cas1, N-terminal domain"/>
    <property type="match status" value="1"/>
</dbReference>
<comment type="cofactor">
    <cofactor evidence="9">
        <name>Mg(2+)</name>
        <dbReference type="ChEBI" id="CHEBI:18420"/>
    </cofactor>
    <cofactor evidence="9">
        <name>Mn(2+)</name>
        <dbReference type="ChEBI" id="CHEBI:29035"/>
    </cofactor>
</comment>
<dbReference type="GO" id="GO:0016787">
    <property type="term" value="F:hydrolase activity"/>
    <property type="evidence" value="ECO:0007669"/>
    <property type="project" value="UniProtKB-KW"/>
</dbReference>
<evidence type="ECO:0000313" key="11">
    <source>
        <dbReference type="Proteomes" id="UP000070560"/>
    </source>
</evidence>
<evidence type="ECO:0000256" key="2">
    <source>
        <dbReference type="ARBA" id="ARBA00022723"/>
    </source>
</evidence>
<comment type="similarity">
    <text evidence="9">Belongs to the CRISPR-associated endonuclease Cas1 family.</text>
</comment>
<dbReference type="GO" id="GO:0003677">
    <property type="term" value="F:DNA binding"/>
    <property type="evidence" value="ECO:0007669"/>
    <property type="project" value="UniProtKB-KW"/>
</dbReference>
<keyword evidence="6 9" id="KW-0051">Antiviral defense</keyword>
<organism evidence="10 11">
    <name type="scientific">Desulfofervidus auxilii</name>
    <dbReference type="NCBI Taxonomy" id="1621989"/>
    <lineage>
        <taxon>Bacteria</taxon>
        <taxon>Pseudomonadati</taxon>
        <taxon>Thermodesulfobacteriota</taxon>
        <taxon>Candidatus Desulfofervidia</taxon>
        <taxon>Candidatus Desulfofervidales</taxon>
        <taxon>Candidatus Desulfofervidaceae</taxon>
        <taxon>Candidatus Desulfofervidus</taxon>
    </lineage>
</organism>
<keyword evidence="8 9" id="KW-0464">Manganese</keyword>
<dbReference type="GO" id="GO:0004520">
    <property type="term" value="F:DNA endonuclease activity"/>
    <property type="evidence" value="ECO:0007669"/>
    <property type="project" value="InterPro"/>
</dbReference>
<dbReference type="OrthoDB" id="9803119at2"/>
<feature type="binding site" evidence="9">
    <location>
        <position position="156"/>
    </location>
    <ligand>
        <name>Mn(2+)</name>
        <dbReference type="ChEBI" id="CHEBI:29035"/>
    </ligand>
</feature>
<keyword evidence="7 9" id="KW-0238">DNA-binding</keyword>
<dbReference type="HAMAP" id="MF_01470">
    <property type="entry name" value="Cas1"/>
    <property type="match status" value="1"/>
</dbReference>
<evidence type="ECO:0000256" key="3">
    <source>
        <dbReference type="ARBA" id="ARBA00022759"/>
    </source>
</evidence>
<dbReference type="InterPro" id="IPR042211">
    <property type="entry name" value="CRISPR-assoc_Cas1_N"/>
</dbReference>
<dbReference type="InterPro" id="IPR002729">
    <property type="entry name" value="CRISPR-assoc_Cas1"/>
</dbReference>
<dbReference type="Proteomes" id="UP000070560">
    <property type="component" value="Chromosome"/>
</dbReference>
<dbReference type="InterPro" id="IPR019858">
    <property type="entry name" value="CRISPR-assoc_Cas1_HMARI/TNEAP"/>
</dbReference>
<keyword evidence="4 9" id="KW-0378">Hydrolase</keyword>
<keyword evidence="5 9" id="KW-0460">Magnesium</keyword>